<evidence type="ECO:0000256" key="1">
    <source>
        <dbReference type="SAM" id="MobiDB-lite"/>
    </source>
</evidence>
<accession>A0A9P6WTI7</accession>
<gene>
    <name evidence="2" type="ORF">G6F64_014803</name>
</gene>
<organism evidence="2 3">
    <name type="scientific">Rhizopus oryzae</name>
    <name type="common">Mucormycosis agent</name>
    <name type="synonym">Rhizopus arrhizus var. delemar</name>
    <dbReference type="NCBI Taxonomy" id="64495"/>
    <lineage>
        <taxon>Eukaryota</taxon>
        <taxon>Fungi</taxon>
        <taxon>Fungi incertae sedis</taxon>
        <taxon>Mucoromycota</taxon>
        <taxon>Mucoromycotina</taxon>
        <taxon>Mucoromycetes</taxon>
        <taxon>Mucorales</taxon>
        <taxon>Mucorineae</taxon>
        <taxon>Rhizopodaceae</taxon>
        <taxon>Rhizopus</taxon>
    </lineage>
</organism>
<feature type="region of interest" description="Disordered" evidence="1">
    <location>
        <begin position="49"/>
        <end position="71"/>
    </location>
</feature>
<dbReference type="AlphaFoldDB" id="A0A9P6WTI7"/>
<evidence type="ECO:0000313" key="3">
    <source>
        <dbReference type="Proteomes" id="UP000716291"/>
    </source>
</evidence>
<keyword evidence="3" id="KW-1185">Reference proteome</keyword>
<comment type="caution">
    <text evidence="2">The sequence shown here is derived from an EMBL/GenBank/DDBJ whole genome shotgun (WGS) entry which is preliminary data.</text>
</comment>
<dbReference type="EMBL" id="JAANQT010009702">
    <property type="protein sequence ID" value="KAG1276399.1"/>
    <property type="molecule type" value="Genomic_DNA"/>
</dbReference>
<dbReference type="Proteomes" id="UP000716291">
    <property type="component" value="Unassembled WGS sequence"/>
</dbReference>
<proteinExistence type="predicted"/>
<name>A0A9P6WTI7_RHIOR</name>
<protein>
    <submittedName>
        <fullName evidence="2">Uncharacterized protein</fullName>
    </submittedName>
</protein>
<sequence length="71" mass="7945">MIVAVKRHEALIVVADQRVPQHQAVRHFQRGDAVLVDIKQLVVDKDDRQRRVGADDLVGPGQRSVGNSPRQ</sequence>
<reference evidence="2" key="1">
    <citation type="journal article" date="2020" name="Microb. Genom.">
        <title>Genetic diversity of clinical and environmental Mucorales isolates obtained from an investigation of mucormycosis cases among solid organ transplant recipients.</title>
        <authorList>
            <person name="Nguyen M.H."/>
            <person name="Kaul D."/>
            <person name="Muto C."/>
            <person name="Cheng S.J."/>
            <person name="Richter R.A."/>
            <person name="Bruno V.M."/>
            <person name="Liu G."/>
            <person name="Beyhan S."/>
            <person name="Sundermann A.J."/>
            <person name="Mounaud S."/>
            <person name="Pasculle A.W."/>
            <person name="Nierman W.C."/>
            <person name="Driscoll E."/>
            <person name="Cumbie R."/>
            <person name="Clancy C.J."/>
            <person name="Dupont C.L."/>
        </authorList>
    </citation>
    <scope>NUCLEOTIDE SEQUENCE</scope>
    <source>
        <strain evidence="2">GL11</strain>
    </source>
</reference>
<evidence type="ECO:0000313" key="2">
    <source>
        <dbReference type="EMBL" id="KAG1276399.1"/>
    </source>
</evidence>